<sequence>MNKELYSAEFLLKRLMEKMTDSIYFKDLQSRFVMVNKNLANAWGYSSPDELIGKSDFDSFREDDARHMFEDEQAIIKSGEPLEGIEEETTWKNGHVAWSSTSKMPLIDDAGKVVGTFGISRNITEHKLAELQVARYAEEIRRIKEGMEEDLRMAAELQKSFFPTTYPIFPEGVSREESAVQFLHHYNASGMVSGDICAIRRLSGTECCVLLCDVMGHGVRAALGTALICAMVQELAEQERDPGRFLGRMNERLLPILRQQDVFLYATACYAVYDAASGRMRVANAGHPVPLLLKGGEKTAGWLMDDGSMRGPALAVCEDVVYQTFEKQLRAGDSVVMYTDGLYEALGTDDEEFGEERLLQAAKRNGGLPLQELFPAFVKEVCDYSADGEFDDDICLVGFTCRSLRAQS</sequence>
<dbReference type="PANTHER" id="PTHR43156">
    <property type="entry name" value="STAGE II SPORULATION PROTEIN E-RELATED"/>
    <property type="match status" value="1"/>
</dbReference>
<evidence type="ECO:0000313" key="5">
    <source>
        <dbReference type="Proteomes" id="UP000346198"/>
    </source>
</evidence>
<evidence type="ECO:0000256" key="1">
    <source>
        <dbReference type="ARBA" id="ARBA00022801"/>
    </source>
</evidence>
<dbReference type="InterPro" id="IPR000014">
    <property type="entry name" value="PAS"/>
</dbReference>
<dbReference type="InterPro" id="IPR013656">
    <property type="entry name" value="PAS_4"/>
</dbReference>
<dbReference type="PANTHER" id="PTHR43156:SF2">
    <property type="entry name" value="STAGE II SPORULATION PROTEIN E"/>
    <property type="match status" value="1"/>
</dbReference>
<dbReference type="SMART" id="SM00331">
    <property type="entry name" value="PP2C_SIG"/>
    <property type="match status" value="1"/>
</dbReference>
<dbReference type="PROSITE" id="PS50113">
    <property type="entry name" value="PAC"/>
    <property type="match status" value="1"/>
</dbReference>
<keyword evidence="5" id="KW-1185">Reference proteome</keyword>
<dbReference type="Gene3D" id="3.60.40.10">
    <property type="entry name" value="PPM-type phosphatase domain"/>
    <property type="match status" value="1"/>
</dbReference>
<organism evidence="4 5">
    <name type="scientific">Pontiella sulfatireligans</name>
    <dbReference type="NCBI Taxonomy" id="2750658"/>
    <lineage>
        <taxon>Bacteria</taxon>
        <taxon>Pseudomonadati</taxon>
        <taxon>Kiritimatiellota</taxon>
        <taxon>Kiritimatiellia</taxon>
        <taxon>Kiritimatiellales</taxon>
        <taxon>Pontiellaceae</taxon>
        <taxon>Pontiella</taxon>
    </lineage>
</organism>
<dbReference type="InterPro" id="IPR036457">
    <property type="entry name" value="PPM-type-like_dom_sf"/>
</dbReference>
<dbReference type="CDD" id="cd00130">
    <property type="entry name" value="PAS"/>
    <property type="match status" value="1"/>
</dbReference>
<dbReference type="InterPro" id="IPR000700">
    <property type="entry name" value="PAS-assoc_C"/>
</dbReference>
<dbReference type="EMBL" id="CAAHFH010000001">
    <property type="protein sequence ID" value="VGO19246.1"/>
    <property type="molecule type" value="Genomic_DNA"/>
</dbReference>
<keyword evidence="1" id="KW-0378">Hydrolase</keyword>
<evidence type="ECO:0000259" key="3">
    <source>
        <dbReference type="PROSITE" id="PS50113"/>
    </source>
</evidence>
<evidence type="ECO:0000259" key="2">
    <source>
        <dbReference type="PROSITE" id="PS50112"/>
    </source>
</evidence>
<dbReference type="Proteomes" id="UP000346198">
    <property type="component" value="Unassembled WGS sequence"/>
</dbReference>
<dbReference type="SUPFAM" id="SSF55785">
    <property type="entry name" value="PYP-like sensor domain (PAS domain)"/>
    <property type="match status" value="1"/>
</dbReference>
<dbReference type="SUPFAM" id="SSF81606">
    <property type="entry name" value="PP2C-like"/>
    <property type="match status" value="1"/>
</dbReference>
<dbReference type="InterPro" id="IPR035965">
    <property type="entry name" value="PAS-like_dom_sf"/>
</dbReference>
<dbReference type="InterPro" id="IPR052016">
    <property type="entry name" value="Bact_Sigma-Reg"/>
</dbReference>
<dbReference type="PROSITE" id="PS50112">
    <property type="entry name" value="PAS"/>
    <property type="match status" value="1"/>
</dbReference>
<proteinExistence type="predicted"/>
<dbReference type="GO" id="GO:0016791">
    <property type="term" value="F:phosphatase activity"/>
    <property type="evidence" value="ECO:0007669"/>
    <property type="project" value="TreeGrafter"/>
</dbReference>
<evidence type="ECO:0000313" key="4">
    <source>
        <dbReference type="EMBL" id="VGO19246.1"/>
    </source>
</evidence>
<feature type="domain" description="PAC" evidence="3">
    <location>
        <begin position="83"/>
        <end position="135"/>
    </location>
</feature>
<accession>A0A6C2UJ67</accession>
<dbReference type="Pfam" id="PF07228">
    <property type="entry name" value="SpoIIE"/>
    <property type="match status" value="1"/>
</dbReference>
<feature type="domain" description="PAS" evidence="2">
    <location>
        <begin position="8"/>
        <end position="79"/>
    </location>
</feature>
<dbReference type="NCBIfam" id="TIGR00229">
    <property type="entry name" value="sensory_box"/>
    <property type="match status" value="1"/>
</dbReference>
<dbReference type="InterPro" id="IPR001932">
    <property type="entry name" value="PPM-type_phosphatase-like_dom"/>
</dbReference>
<name>A0A6C2UJ67_9BACT</name>
<dbReference type="Gene3D" id="3.30.450.20">
    <property type="entry name" value="PAS domain"/>
    <property type="match status" value="1"/>
</dbReference>
<dbReference type="Pfam" id="PF08448">
    <property type="entry name" value="PAS_4"/>
    <property type="match status" value="1"/>
</dbReference>
<reference evidence="4 5" key="1">
    <citation type="submission" date="2019-04" db="EMBL/GenBank/DDBJ databases">
        <authorList>
            <person name="Van Vliet M D."/>
        </authorList>
    </citation>
    <scope>NUCLEOTIDE SEQUENCE [LARGE SCALE GENOMIC DNA]</scope>
    <source>
        <strain evidence="4 5">F21</strain>
    </source>
</reference>
<dbReference type="AlphaFoldDB" id="A0A6C2UJ67"/>
<protein>
    <submittedName>
        <fullName evidence="4">Phosphoserine phosphatase RsbP</fullName>
    </submittedName>
</protein>
<dbReference type="RefSeq" id="WP_136060661.1">
    <property type="nucleotide sequence ID" value="NZ_CAAHFH010000001.1"/>
</dbReference>
<gene>
    <name evidence="4" type="primary">rsbP_2</name>
    <name evidence="4" type="ORF">SCARR_01303</name>
</gene>